<dbReference type="RefSeq" id="WP_081539072.1">
    <property type="nucleotide sequence ID" value="NZ_CP101685.1"/>
</dbReference>
<dbReference type="EMBL" id="VSUB01000005">
    <property type="protein sequence ID" value="MYY64939.1"/>
    <property type="molecule type" value="Genomic_DNA"/>
</dbReference>
<dbReference type="SUPFAM" id="SSF46689">
    <property type="entry name" value="Homeodomain-like"/>
    <property type="match status" value="1"/>
</dbReference>
<proteinExistence type="predicted"/>
<protein>
    <submittedName>
        <fullName evidence="4">TetR/AcrR family transcriptional regulator</fullName>
    </submittedName>
</protein>
<reference evidence="7 8" key="1">
    <citation type="journal article" date="2020" name="Food Funct.">
        <title>Screening of Lactobacillus salivarius strains from the feces of Chinese populations and the evaluation of their effects against intestinal inflammation in mice.</title>
        <authorList>
            <person name="Zhai Q."/>
            <person name="Shen X."/>
            <person name="Cen S."/>
            <person name="Zhang C."/>
            <person name="Tian F."/>
            <person name="Zhao J."/>
            <person name="Zhang H."/>
            <person name="Xue Y."/>
            <person name="Chen W."/>
        </authorList>
    </citation>
    <scope>NUCLEOTIDE SEQUENCE [LARGE SCALE GENOMIC DNA]</scope>
    <source>
        <strain evidence="4 9">FYNDL5_1.scaf</strain>
        <strain evidence="6 8">FZJTZ28M4.scaf</strain>
        <strain evidence="5 7">FZJTZ9M6.scaf</strain>
    </source>
</reference>
<dbReference type="Pfam" id="PF00440">
    <property type="entry name" value="TetR_N"/>
    <property type="match status" value="1"/>
</dbReference>
<dbReference type="Proteomes" id="UP000471678">
    <property type="component" value="Unassembled WGS sequence"/>
</dbReference>
<comment type="caution">
    <text evidence="4">The sequence shown here is derived from an EMBL/GenBank/DDBJ whole genome shotgun (WGS) entry which is preliminary data.</text>
</comment>
<evidence type="ECO:0000313" key="9">
    <source>
        <dbReference type="Proteomes" id="UP000471678"/>
    </source>
</evidence>
<dbReference type="EMBL" id="VSTU01000014">
    <property type="protein sequence ID" value="MYZ66843.1"/>
    <property type="molecule type" value="Genomic_DNA"/>
</dbReference>
<evidence type="ECO:0000313" key="7">
    <source>
        <dbReference type="Proteomes" id="UP000470980"/>
    </source>
</evidence>
<dbReference type="Gene3D" id="1.10.357.10">
    <property type="entry name" value="Tetracycline Repressor, domain 2"/>
    <property type="match status" value="1"/>
</dbReference>
<evidence type="ECO:0000313" key="6">
    <source>
        <dbReference type="EMBL" id="MYZ66843.1"/>
    </source>
</evidence>
<evidence type="ECO:0000256" key="2">
    <source>
        <dbReference type="PROSITE-ProRule" id="PRU00335"/>
    </source>
</evidence>
<evidence type="ECO:0000256" key="1">
    <source>
        <dbReference type="ARBA" id="ARBA00023125"/>
    </source>
</evidence>
<accession>A0A6L8NPZ7</accession>
<dbReference type="EMBL" id="VSTR01000004">
    <property type="protein sequence ID" value="MYY72986.1"/>
    <property type="molecule type" value="Genomic_DNA"/>
</dbReference>
<dbReference type="PROSITE" id="PS50977">
    <property type="entry name" value="HTH_TETR_2"/>
    <property type="match status" value="1"/>
</dbReference>
<gene>
    <name evidence="6" type="ORF">FYL06_07760</name>
    <name evidence="5" type="ORF">FYL10_04715</name>
    <name evidence="4" type="ORF">FYL25_05770</name>
</gene>
<name>A0A6L8NPZ7_9LACO</name>
<dbReference type="AlphaFoldDB" id="A0A6L8NPZ7"/>
<organism evidence="4 9">
    <name type="scientific">Ligilactobacillus salivarius</name>
    <dbReference type="NCBI Taxonomy" id="1624"/>
    <lineage>
        <taxon>Bacteria</taxon>
        <taxon>Bacillati</taxon>
        <taxon>Bacillota</taxon>
        <taxon>Bacilli</taxon>
        <taxon>Lactobacillales</taxon>
        <taxon>Lactobacillaceae</taxon>
        <taxon>Ligilactobacillus</taxon>
    </lineage>
</organism>
<dbReference type="GO" id="GO:0003677">
    <property type="term" value="F:DNA binding"/>
    <property type="evidence" value="ECO:0007669"/>
    <property type="project" value="UniProtKB-UniRule"/>
</dbReference>
<evidence type="ECO:0000259" key="3">
    <source>
        <dbReference type="PROSITE" id="PS50977"/>
    </source>
</evidence>
<keyword evidence="1 2" id="KW-0238">DNA-binding</keyword>
<evidence type="ECO:0000313" key="8">
    <source>
        <dbReference type="Proteomes" id="UP000471300"/>
    </source>
</evidence>
<evidence type="ECO:0000313" key="4">
    <source>
        <dbReference type="EMBL" id="MYY64939.1"/>
    </source>
</evidence>
<dbReference type="Proteomes" id="UP000471300">
    <property type="component" value="Unassembled WGS sequence"/>
</dbReference>
<dbReference type="InterPro" id="IPR009057">
    <property type="entry name" value="Homeodomain-like_sf"/>
</dbReference>
<feature type="domain" description="HTH tetR-type" evidence="3">
    <location>
        <begin position="11"/>
        <end position="71"/>
    </location>
</feature>
<feature type="DNA-binding region" description="H-T-H motif" evidence="2">
    <location>
        <begin position="34"/>
        <end position="53"/>
    </location>
</feature>
<dbReference type="InterPro" id="IPR001647">
    <property type="entry name" value="HTH_TetR"/>
</dbReference>
<dbReference type="Proteomes" id="UP000470980">
    <property type="component" value="Unassembled WGS sequence"/>
</dbReference>
<evidence type="ECO:0000313" key="5">
    <source>
        <dbReference type="EMBL" id="MYY72986.1"/>
    </source>
</evidence>
<sequence length="166" mass="19036">MPTTTFENLPDAKKKTIIAALLKEFSQSPLSKAQVAPIVKEAQIARGAFYKYFVDLTDAYTYLYRQAMKDIHINISHTSVKTAQDYVNQVREFLTKSQNSSYYNLIKMHTLYNEHFLSANLPKQMPANIWAIAELCHATIRDCLVDPNKQEEYIANLETILTKIIS</sequence>